<comment type="caution">
    <text evidence="2">The sequence shown here is derived from an EMBL/GenBank/DDBJ whole genome shotgun (WGS) entry which is preliminary data.</text>
</comment>
<reference evidence="2 3" key="1">
    <citation type="journal article" date="2017" name="Int. J. Syst. Evol. Microbiol.">
        <title>Erythrobacter aquimixticola sp. nov., isolated from the junction between the ocean and a freshwater spring.</title>
        <authorList>
            <person name="Park S."/>
            <person name="Jung Y.T."/>
            <person name="Choi S.J."/>
            <person name="Yoon J.H."/>
        </authorList>
    </citation>
    <scope>NUCLEOTIDE SEQUENCE [LARGE SCALE GENOMIC DNA]</scope>
    <source>
        <strain evidence="2 3">JSSK-14</strain>
    </source>
</reference>
<keyword evidence="1" id="KW-0812">Transmembrane</keyword>
<feature type="transmembrane region" description="Helical" evidence="1">
    <location>
        <begin position="72"/>
        <end position="92"/>
    </location>
</feature>
<evidence type="ECO:0000256" key="1">
    <source>
        <dbReference type="SAM" id="Phobius"/>
    </source>
</evidence>
<keyword evidence="1" id="KW-0472">Membrane</keyword>
<evidence type="ECO:0000313" key="2">
    <source>
        <dbReference type="EMBL" id="RJY09952.1"/>
    </source>
</evidence>
<gene>
    <name evidence="2" type="ORF">D6201_11875</name>
</gene>
<dbReference type="RefSeq" id="WP_120048962.1">
    <property type="nucleotide sequence ID" value="NZ_RAHX01000001.1"/>
</dbReference>
<dbReference type="InterPro" id="IPR021836">
    <property type="entry name" value="DUF3429"/>
</dbReference>
<dbReference type="Pfam" id="PF11911">
    <property type="entry name" value="DUF3429"/>
    <property type="match status" value="1"/>
</dbReference>
<dbReference type="OrthoDB" id="5297436at2"/>
<dbReference type="AlphaFoldDB" id="A0A419RVY7"/>
<keyword evidence="1" id="KW-1133">Transmembrane helix</keyword>
<name>A0A419RVY7_9SPHN</name>
<protein>
    <submittedName>
        <fullName evidence="2">DUF3429 domain-containing protein</fullName>
    </submittedName>
</protein>
<organism evidence="2 3">
    <name type="scientific">Aurantiacibacter aquimixticola</name>
    <dbReference type="NCBI Taxonomy" id="1958945"/>
    <lineage>
        <taxon>Bacteria</taxon>
        <taxon>Pseudomonadati</taxon>
        <taxon>Pseudomonadota</taxon>
        <taxon>Alphaproteobacteria</taxon>
        <taxon>Sphingomonadales</taxon>
        <taxon>Erythrobacteraceae</taxon>
        <taxon>Aurantiacibacter</taxon>
    </lineage>
</organism>
<proteinExistence type="predicted"/>
<dbReference type="EMBL" id="RAHX01000001">
    <property type="protein sequence ID" value="RJY09952.1"/>
    <property type="molecule type" value="Genomic_DNA"/>
</dbReference>
<dbReference type="Proteomes" id="UP000285232">
    <property type="component" value="Unassembled WGS sequence"/>
</dbReference>
<feature type="transmembrane region" description="Helical" evidence="1">
    <location>
        <begin position="7"/>
        <end position="29"/>
    </location>
</feature>
<feature type="transmembrane region" description="Helical" evidence="1">
    <location>
        <begin position="98"/>
        <end position="116"/>
    </location>
</feature>
<feature type="transmembrane region" description="Helical" evidence="1">
    <location>
        <begin position="41"/>
        <end position="60"/>
    </location>
</feature>
<feature type="transmembrane region" description="Helical" evidence="1">
    <location>
        <begin position="128"/>
        <end position="148"/>
    </location>
</feature>
<evidence type="ECO:0000313" key="3">
    <source>
        <dbReference type="Proteomes" id="UP000285232"/>
    </source>
</evidence>
<sequence length="149" mass="15962">MSNLPPLAKWLGLAGLLPQLACVVAVWFGGAEWRWTGLAVGWAYAALIFTFLGGMWWGLAAGSPDEARRAPAWIWIAAITPSMIALATYLPWVFGQTWPGPSLIVLGVGILLSPLVDARMATIRPGWWMRLRVPLSLGLGLATLALAAA</sequence>
<accession>A0A419RVY7</accession>
<keyword evidence="3" id="KW-1185">Reference proteome</keyword>